<proteinExistence type="predicted"/>
<reference evidence="2" key="1">
    <citation type="submission" date="2008-08" db="EMBL/GenBank/DDBJ databases">
        <title>Annotation of Bifidobacterium longum subsp. infantis CCUG 52486.</title>
        <authorList>
            <consortium name="The Broad Institute Genome Sequencing Platform"/>
            <person name="Gougoulias C."/>
            <person name="Tuohy K.M."/>
            <person name="Gibson G.R."/>
            <person name="Ward D."/>
            <person name="Mehta T."/>
            <person name="Young S."/>
            <person name="Jaffe D."/>
            <person name="Gnerre S."/>
            <person name="Berlin A."/>
            <person name="Heiman D."/>
            <person name="Hepburn T."/>
            <person name="Shea T."/>
            <person name="Sykes S."/>
            <person name="Alvarado L."/>
            <person name="Kodira C."/>
            <person name="Borodovsky M."/>
            <person name="Lander E."/>
            <person name="Galagan J."/>
            <person name="Nusbaum C."/>
            <person name="Birren B."/>
        </authorList>
    </citation>
    <scope>NUCLEOTIDE SEQUENCE [LARGE SCALE GENOMIC DNA]</scope>
    <source>
        <strain evidence="2">CCUG 52486</strain>
    </source>
</reference>
<protein>
    <submittedName>
        <fullName evidence="2">Uncharacterized protein</fullName>
    </submittedName>
</protein>
<sequence>MNRVWTGTDSAVPVRHFASFWATGTESHSPDALSCDGRRRGMAEFRGFGFAYIGCSWKGLSRFAKRGRNPEPGQPNLSRFVCRSIDPATGTSTAHRQDASMPGGHDHIG</sequence>
<evidence type="ECO:0000313" key="2">
    <source>
        <dbReference type="EMBL" id="EEQ56027.1"/>
    </source>
</evidence>
<dbReference type="HOGENOM" id="CLU_2178705_0_0_11"/>
<evidence type="ECO:0000256" key="1">
    <source>
        <dbReference type="SAM" id="MobiDB-lite"/>
    </source>
</evidence>
<dbReference type="Proteomes" id="UP000005084">
    <property type="component" value="Unassembled WGS sequence"/>
</dbReference>
<feature type="region of interest" description="Disordered" evidence="1">
    <location>
        <begin position="88"/>
        <end position="109"/>
    </location>
</feature>
<gene>
    <name evidence="2" type="ORF">BLIG_02156</name>
</gene>
<dbReference type="AlphaFoldDB" id="C5EDD3"/>
<name>C5EDD3_BIFLI</name>
<accession>C5EDD3</accession>
<organism evidence="2">
    <name type="scientific">Bifidobacterium longum subsp. infantis CCUG 52486</name>
    <dbReference type="NCBI Taxonomy" id="537937"/>
    <lineage>
        <taxon>Bacteria</taxon>
        <taxon>Bacillati</taxon>
        <taxon>Actinomycetota</taxon>
        <taxon>Actinomycetes</taxon>
        <taxon>Bifidobacteriales</taxon>
        <taxon>Bifidobacteriaceae</taxon>
        <taxon>Bifidobacterium</taxon>
    </lineage>
</organism>
<dbReference type="EMBL" id="DS990244">
    <property type="protein sequence ID" value="EEQ56027.1"/>
    <property type="molecule type" value="Genomic_DNA"/>
</dbReference>